<proteinExistence type="inferred from homology"/>
<evidence type="ECO:0000256" key="1">
    <source>
        <dbReference type="ARBA" id="ARBA00004651"/>
    </source>
</evidence>
<dbReference type="InterPro" id="IPR000515">
    <property type="entry name" value="MetI-like"/>
</dbReference>
<reference evidence="9" key="1">
    <citation type="submission" date="2024-05" db="EMBL/GenBank/DDBJ databases">
        <title>Isolation and characterization of Sporomusa carbonis sp. nov., a carboxydotrophic hydrogenogen in the genus of Sporomusa isolated from a charcoal burning pile.</title>
        <authorList>
            <person name="Boeer T."/>
            <person name="Rosenbaum F."/>
            <person name="Eysell L."/>
            <person name="Mueller V."/>
            <person name="Daniel R."/>
            <person name="Poehlein A."/>
        </authorList>
    </citation>
    <scope>NUCLEOTIDE SEQUENCE [LARGE SCALE GENOMIC DNA]</scope>
    <source>
        <strain evidence="9">DSM 3132</strain>
    </source>
</reference>
<feature type="transmembrane region" description="Helical" evidence="7">
    <location>
        <begin position="180"/>
        <end position="200"/>
    </location>
</feature>
<dbReference type="Pfam" id="PF00528">
    <property type="entry name" value="BPD_transp_1"/>
    <property type="match status" value="1"/>
</dbReference>
<evidence type="ECO:0000256" key="3">
    <source>
        <dbReference type="ARBA" id="ARBA00022475"/>
    </source>
</evidence>
<evidence type="ECO:0000256" key="4">
    <source>
        <dbReference type="ARBA" id="ARBA00022692"/>
    </source>
</evidence>
<evidence type="ECO:0000313" key="9">
    <source>
        <dbReference type="EMBL" id="XFO70552.1"/>
    </source>
</evidence>
<feature type="transmembrane region" description="Helical" evidence="7">
    <location>
        <begin position="302"/>
        <end position="323"/>
    </location>
</feature>
<evidence type="ECO:0000313" key="10">
    <source>
        <dbReference type="Proteomes" id="UP000216052"/>
    </source>
</evidence>
<keyword evidence="2 7" id="KW-0813">Transport</keyword>
<feature type="transmembrane region" description="Helical" evidence="7">
    <location>
        <begin position="249"/>
        <end position="282"/>
    </location>
</feature>
<dbReference type="EMBL" id="CP155571">
    <property type="protein sequence ID" value="XFO70552.1"/>
    <property type="molecule type" value="Genomic_DNA"/>
</dbReference>
<evidence type="ECO:0000256" key="7">
    <source>
        <dbReference type="RuleBase" id="RU363032"/>
    </source>
</evidence>
<dbReference type="PROSITE" id="PS50928">
    <property type="entry name" value="ABC_TM1"/>
    <property type="match status" value="1"/>
</dbReference>
<organism evidence="9 10">
    <name type="scientific">Sporomusa acidovorans (strain ATCC 49682 / DSM 3132 / Mol)</name>
    <dbReference type="NCBI Taxonomy" id="1123286"/>
    <lineage>
        <taxon>Bacteria</taxon>
        <taxon>Bacillati</taxon>
        <taxon>Bacillota</taxon>
        <taxon>Negativicutes</taxon>
        <taxon>Selenomonadales</taxon>
        <taxon>Sporomusaceae</taxon>
        <taxon>Sporomusa</taxon>
    </lineage>
</organism>
<dbReference type="RefSeq" id="WP_093794256.1">
    <property type="nucleotide sequence ID" value="NZ_CP155571.1"/>
</dbReference>
<evidence type="ECO:0000256" key="5">
    <source>
        <dbReference type="ARBA" id="ARBA00022989"/>
    </source>
</evidence>
<keyword evidence="5 7" id="KW-1133">Transmembrane helix</keyword>
<keyword evidence="10" id="KW-1185">Reference proteome</keyword>
<dbReference type="InterPro" id="IPR035906">
    <property type="entry name" value="MetI-like_sf"/>
</dbReference>
<dbReference type="SUPFAM" id="SSF161098">
    <property type="entry name" value="MetI-like"/>
    <property type="match status" value="1"/>
</dbReference>
<comment type="subcellular location">
    <subcellularLocation>
        <location evidence="1 7">Cell membrane</location>
        <topology evidence="1 7">Multi-pass membrane protein</topology>
    </subcellularLocation>
</comment>
<feature type="domain" description="ABC transmembrane type-1" evidence="8">
    <location>
        <begin position="142"/>
        <end position="323"/>
    </location>
</feature>
<feature type="transmembrane region" description="Helical" evidence="7">
    <location>
        <begin position="144"/>
        <end position="168"/>
    </location>
</feature>
<keyword evidence="4 7" id="KW-0812">Transmembrane</keyword>
<gene>
    <name evidence="9" type="ORF">SPACI_005510</name>
</gene>
<keyword evidence="6 7" id="KW-0472">Membrane</keyword>
<name>A0ABZ3IWV1_SPOA4</name>
<dbReference type="Gene3D" id="1.10.3720.10">
    <property type="entry name" value="MetI-like"/>
    <property type="match status" value="1"/>
</dbReference>
<evidence type="ECO:0000256" key="2">
    <source>
        <dbReference type="ARBA" id="ARBA00022448"/>
    </source>
</evidence>
<accession>A0ABZ3IWV1</accession>
<dbReference type="Proteomes" id="UP000216052">
    <property type="component" value="Chromosome"/>
</dbReference>
<keyword evidence="3" id="KW-1003">Cell membrane</keyword>
<feature type="transmembrane region" description="Helical" evidence="7">
    <location>
        <begin position="60"/>
        <end position="79"/>
    </location>
</feature>
<dbReference type="CDD" id="cd06261">
    <property type="entry name" value="TM_PBP2"/>
    <property type="match status" value="1"/>
</dbReference>
<sequence>METLKKQFTARPIFAEQLLASGTRQTLKKQCALWAPVLALVITLGVHMEMPNQQPVHADYYTMLISCLTLVFAVCAISANVKPKWCEKLSYYSLFITVVILLTLIYEIITLKEAWLPLPFFPSLAKILEAYVTDWKVLLKSVAYSLRLLVLGYFIGMALGIPSGLMMGWYRKFGYWLNPVVRIIGPIPATAWIPVILVAFPTSFSGSVFLIALSVWFPVTVMTCSGVCNINKSYFEIARTLGADERYQLLKIALPGAAPTIFVGMFMGLGGAFATLIAAEMLGVKAGLGWYINWAQGWAEYYKLYAALGISAFMCSGCTSLLFKVRDRVLIWQKGTVKW</sequence>
<evidence type="ECO:0000259" key="8">
    <source>
        <dbReference type="PROSITE" id="PS50928"/>
    </source>
</evidence>
<feature type="transmembrane region" description="Helical" evidence="7">
    <location>
        <begin position="31"/>
        <end position="48"/>
    </location>
</feature>
<dbReference type="PANTHER" id="PTHR30151:SF0">
    <property type="entry name" value="ABC TRANSPORTER PERMEASE PROTEIN MJ0413-RELATED"/>
    <property type="match status" value="1"/>
</dbReference>
<dbReference type="PANTHER" id="PTHR30151">
    <property type="entry name" value="ALKANE SULFONATE ABC TRANSPORTER-RELATED, MEMBRANE SUBUNIT"/>
    <property type="match status" value="1"/>
</dbReference>
<feature type="transmembrane region" description="Helical" evidence="7">
    <location>
        <begin position="206"/>
        <end position="228"/>
    </location>
</feature>
<protein>
    <recommendedName>
        <fullName evidence="8">ABC transmembrane type-1 domain-containing protein</fullName>
    </recommendedName>
</protein>
<feature type="transmembrane region" description="Helical" evidence="7">
    <location>
        <begin position="91"/>
        <end position="109"/>
    </location>
</feature>
<evidence type="ECO:0000256" key="6">
    <source>
        <dbReference type="ARBA" id="ARBA00023136"/>
    </source>
</evidence>
<comment type="similarity">
    <text evidence="7">Belongs to the binding-protein-dependent transport system permease family.</text>
</comment>